<keyword evidence="2" id="KW-0540">Nuclease</keyword>
<evidence type="ECO:0000313" key="3">
    <source>
        <dbReference type="Proteomes" id="UP001146468"/>
    </source>
</evidence>
<gene>
    <name evidence="2" type="ORF">L8U60_05300</name>
</gene>
<dbReference type="EMBL" id="JAKMUS010000006">
    <property type="protein sequence ID" value="MCZ9293900.1"/>
    <property type="molecule type" value="Genomic_DNA"/>
</dbReference>
<name>A0A9X3RJE2_9CORY</name>
<accession>A0A9X3RJE2</accession>
<keyword evidence="3" id="KW-1185">Reference proteome</keyword>
<dbReference type="GO" id="GO:0004519">
    <property type="term" value="F:endonuclease activity"/>
    <property type="evidence" value="ECO:0007669"/>
    <property type="project" value="UniProtKB-KW"/>
</dbReference>
<dbReference type="GO" id="GO:0003676">
    <property type="term" value="F:nucleic acid binding"/>
    <property type="evidence" value="ECO:0007669"/>
    <property type="project" value="InterPro"/>
</dbReference>
<dbReference type="Gene3D" id="1.10.30.50">
    <property type="match status" value="1"/>
</dbReference>
<comment type="caution">
    <text evidence="2">The sequence shown here is derived from an EMBL/GenBank/DDBJ whole genome shotgun (WGS) entry which is preliminary data.</text>
</comment>
<dbReference type="SMART" id="SM00507">
    <property type="entry name" value="HNHc"/>
    <property type="match status" value="1"/>
</dbReference>
<dbReference type="AlphaFoldDB" id="A0A9X3RJE2"/>
<feature type="domain" description="HNH nuclease" evidence="1">
    <location>
        <begin position="265"/>
        <end position="317"/>
    </location>
</feature>
<reference evidence="2" key="1">
    <citation type="submission" date="2022-02" db="EMBL/GenBank/DDBJ databases">
        <title>Corynebacterium sp. from urogenital microbiome.</title>
        <authorList>
            <person name="Cappelli E.A."/>
            <person name="Ribeiro T.G."/>
            <person name="Peixe L."/>
        </authorList>
    </citation>
    <scope>NUCLEOTIDE SEQUENCE</scope>
    <source>
        <strain evidence="2">C8Ua_172</strain>
    </source>
</reference>
<keyword evidence="2" id="KW-0255">Endonuclease</keyword>
<organism evidence="2 3">
    <name type="scientific">Corynebacterium meitnerae</name>
    <dbReference type="NCBI Taxonomy" id="2913498"/>
    <lineage>
        <taxon>Bacteria</taxon>
        <taxon>Bacillati</taxon>
        <taxon>Actinomycetota</taxon>
        <taxon>Actinomycetes</taxon>
        <taxon>Mycobacteriales</taxon>
        <taxon>Corynebacteriaceae</taxon>
        <taxon>Corynebacterium</taxon>
    </lineage>
</organism>
<protein>
    <submittedName>
        <fullName evidence="2">HNH endonuclease</fullName>
    </submittedName>
</protein>
<dbReference type="InterPro" id="IPR002711">
    <property type="entry name" value="HNH"/>
</dbReference>
<dbReference type="GO" id="GO:0008270">
    <property type="term" value="F:zinc ion binding"/>
    <property type="evidence" value="ECO:0007669"/>
    <property type="project" value="InterPro"/>
</dbReference>
<dbReference type="CDD" id="cd00085">
    <property type="entry name" value="HNHc"/>
    <property type="match status" value="1"/>
</dbReference>
<dbReference type="RefSeq" id="WP_269965330.1">
    <property type="nucleotide sequence ID" value="NZ_JAKMUS010000006.1"/>
</dbReference>
<sequence>MKTFDDLISVHSSLGIDSLEHFDKSRALDAGIEPAVVNNWKMVHEAYYGENLSSAKQQKARDKARALGLSLGLLAQIERAVKHISHATRRHSYRMKMLSAAARVSRTCAALLALAKRIVPAKEKTPPREQATFGAPNMGKTTVTLTMDERTAADLKFAAYQDIDPSKPIGPQLLRAIIALLKGGGGVAEAAPRPLLLVGLDQHVQILNREGDEVLLGMTDGTTMTGAEYLNRFIATADNHLEAAIFHPAEGAINLYRGQRFANQKQRDLAKATSPVCAFVGCHQAADLCETHHITAWKNGGETNLNNLAPLCRYHNRVNDDDPHLAHHGHIEMLTGTPTWISPKGYPVVNTTHPYGAMQTVFPEVAQAA</sequence>
<evidence type="ECO:0000259" key="1">
    <source>
        <dbReference type="SMART" id="SM00507"/>
    </source>
</evidence>
<dbReference type="Proteomes" id="UP001146468">
    <property type="component" value="Unassembled WGS sequence"/>
</dbReference>
<proteinExistence type="predicted"/>
<dbReference type="InterPro" id="IPR003615">
    <property type="entry name" value="HNH_nuc"/>
</dbReference>
<dbReference type="Pfam" id="PF01844">
    <property type="entry name" value="HNH"/>
    <property type="match status" value="1"/>
</dbReference>
<evidence type="ECO:0000313" key="2">
    <source>
        <dbReference type="EMBL" id="MCZ9293900.1"/>
    </source>
</evidence>
<keyword evidence="2" id="KW-0378">Hydrolase</keyword>